<dbReference type="AlphaFoldDB" id="A0A382UGA2"/>
<name>A0A382UGA2_9ZZZZ</name>
<proteinExistence type="predicted"/>
<sequence>MKQAAAIGLHDTGGNLTLMIQGWELEQVHGAASRATLGIGCAEYNALQAAVY</sequence>
<gene>
    <name evidence="1" type="ORF">METZ01_LOCUS386133</name>
</gene>
<feature type="non-terminal residue" evidence="1">
    <location>
        <position position="52"/>
    </location>
</feature>
<organism evidence="1">
    <name type="scientific">marine metagenome</name>
    <dbReference type="NCBI Taxonomy" id="408172"/>
    <lineage>
        <taxon>unclassified sequences</taxon>
        <taxon>metagenomes</taxon>
        <taxon>ecological metagenomes</taxon>
    </lineage>
</organism>
<dbReference type="EMBL" id="UINC01144021">
    <property type="protein sequence ID" value="SVD33279.1"/>
    <property type="molecule type" value="Genomic_DNA"/>
</dbReference>
<reference evidence="1" key="1">
    <citation type="submission" date="2018-05" db="EMBL/GenBank/DDBJ databases">
        <authorList>
            <person name="Lanie J.A."/>
            <person name="Ng W.-L."/>
            <person name="Kazmierczak K.M."/>
            <person name="Andrzejewski T.M."/>
            <person name="Davidsen T.M."/>
            <person name="Wayne K.J."/>
            <person name="Tettelin H."/>
            <person name="Glass J.I."/>
            <person name="Rusch D."/>
            <person name="Podicherti R."/>
            <person name="Tsui H.-C.T."/>
            <person name="Winkler M.E."/>
        </authorList>
    </citation>
    <scope>NUCLEOTIDE SEQUENCE</scope>
</reference>
<accession>A0A382UGA2</accession>
<evidence type="ECO:0000313" key="1">
    <source>
        <dbReference type="EMBL" id="SVD33279.1"/>
    </source>
</evidence>
<protein>
    <submittedName>
        <fullName evidence="1">Uncharacterized protein</fullName>
    </submittedName>
</protein>